<evidence type="ECO:0000259" key="1">
    <source>
        <dbReference type="Pfam" id="PF01979"/>
    </source>
</evidence>
<evidence type="ECO:0000313" key="3">
    <source>
        <dbReference type="Proteomes" id="UP001165136"/>
    </source>
</evidence>
<dbReference type="CDD" id="cd01299">
    <property type="entry name" value="Met_dep_hydrolase_A"/>
    <property type="match status" value="1"/>
</dbReference>
<dbReference type="SUPFAM" id="SSF51556">
    <property type="entry name" value="Metallo-dependent hydrolases"/>
    <property type="match status" value="1"/>
</dbReference>
<evidence type="ECO:0000313" key="2">
    <source>
        <dbReference type="EMBL" id="GLY65360.1"/>
    </source>
</evidence>
<dbReference type="Gene3D" id="3.20.20.140">
    <property type="entry name" value="Metal-dependent hydrolases"/>
    <property type="match status" value="1"/>
</dbReference>
<dbReference type="InterPro" id="IPR057744">
    <property type="entry name" value="OTAase-like"/>
</dbReference>
<dbReference type="PANTHER" id="PTHR43135:SF3">
    <property type="entry name" value="ALPHA-D-RIBOSE 1-METHYLPHOSPHONATE 5-TRIPHOSPHATE DIPHOSPHATASE"/>
    <property type="match status" value="1"/>
</dbReference>
<sequence>MTRTLFTGGHVFDGTGAPPQPADVVVEEGRIVAVGTGLDGDDVVDCTGSTVLPGLFDCHVHLMVNGLDPEGWRATPFSLPFFQAVHTMRATLAVGITTVRDACGADLGLQVAQQQGLIRGPRTFLSIEQLSQTGGQNDPWEPSGCLSPVFVPHPGRPDGVVDGPDQARRKVREMVRAGANVIKIATSGGVVSPRADPRAAHFGDDEVAMIVREAAAAGISVMAHAYSAEGINIAVRNGVRSIEHGYFLDDEAIDLMLDRGSWLVPTLMAGPGTLRAAAAGMSVPEHMLANAKLITEASMDSVRGAVAAGVKIAMGTDTGVTPHGQNLDELPLMAACGMTHAQVLHAATLSAARLMRLDDELGSVEPGKRADLVVIRGGIEPDGMADRVVAVYQDGELVHQRATTGG</sequence>
<dbReference type="InterPro" id="IPR032466">
    <property type="entry name" value="Metal_Hydrolase"/>
</dbReference>
<accession>A0A9W6VE31</accession>
<dbReference type="PANTHER" id="PTHR43135">
    <property type="entry name" value="ALPHA-D-RIBOSE 1-METHYLPHOSPHONATE 5-TRIPHOSPHATE DIPHOSPHATASE"/>
    <property type="match status" value="1"/>
</dbReference>
<dbReference type="AlphaFoldDB" id="A0A9W6VE31"/>
<reference evidence="2" key="1">
    <citation type="submission" date="2023-03" db="EMBL/GenBank/DDBJ databases">
        <title>Amycolatopsis taiwanensis NBRC 103393.</title>
        <authorList>
            <person name="Ichikawa N."/>
            <person name="Sato H."/>
            <person name="Tonouchi N."/>
        </authorList>
    </citation>
    <scope>NUCLEOTIDE SEQUENCE</scope>
    <source>
        <strain evidence="2">NBRC 103393</strain>
    </source>
</reference>
<dbReference type="InterPro" id="IPR011059">
    <property type="entry name" value="Metal-dep_hydrolase_composite"/>
</dbReference>
<dbReference type="GO" id="GO:0016810">
    <property type="term" value="F:hydrolase activity, acting on carbon-nitrogen (but not peptide) bonds"/>
    <property type="evidence" value="ECO:0007669"/>
    <property type="project" value="InterPro"/>
</dbReference>
<feature type="domain" description="Amidohydrolase-related" evidence="1">
    <location>
        <begin position="50"/>
        <end position="380"/>
    </location>
</feature>
<dbReference type="InterPro" id="IPR051781">
    <property type="entry name" value="Metallo-dep_Hydrolase"/>
</dbReference>
<protein>
    <submittedName>
        <fullName evidence="2">Hydrolase</fullName>
    </submittedName>
</protein>
<keyword evidence="3" id="KW-1185">Reference proteome</keyword>
<gene>
    <name evidence="2" type="ORF">Atai01_19790</name>
</gene>
<dbReference type="Gene3D" id="2.30.40.10">
    <property type="entry name" value="Urease, subunit C, domain 1"/>
    <property type="match status" value="1"/>
</dbReference>
<keyword evidence="2" id="KW-0378">Hydrolase</keyword>
<name>A0A9W6VE31_9PSEU</name>
<dbReference type="Proteomes" id="UP001165136">
    <property type="component" value="Unassembled WGS sequence"/>
</dbReference>
<comment type="caution">
    <text evidence="2">The sequence shown here is derived from an EMBL/GenBank/DDBJ whole genome shotgun (WGS) entry which is preliminary data.</text>
</comment>
<dbReference type="SUPFAM" id="SSF51338">
    <property type="entry name" value="Composite domain of metallo-dependent hydrolases"/>
    <property type="match status" value="1"/>
</dbReference>
<dbReference type="RefSeq" id="WP_285486592.1">
    <property type="nucleotide sequence ID" value="NZ_BSTI01000004.1"/>
</dbReference>
<organism evidence="2 3">
    <name type="scientific">Amycolatopsis taiwanensis</name>
    <dbReference type="NCBI Taxonomy" id="342230"/>
    <lineage>
        <taxon>Bacteria</taxon>
        <taxon>Bacillati</taxon>
        <taxon>Actinomycetota</taxon>
        <taxon>Actinomycetes</taxon>
        <taxon>Pseudonocardiales</taxon>
        <taxon>Pseudonocardiaceae</taxon>
        <taxon>Amycolatopsis</taxon>
    </lineage>
</organism>
<proteinExistence type="predicted"/>
<dbReference type="InterPro" id="IPR006680">
    <property type="entry name" value="Amidohydro-rel"/>
</dbReference>
<dbReference type="EMBL" id="BSTI01000004">
    <property type="protein sequence ID" value="GLY65360.1"/>
    <property type="molecule type" value="Genomic_DNA"/>
</dbReference>
<dbReference type="Pfam" id="PF01979">
    <property type="entry name" value="Amidohydro_1"/>
    <property type="match status" value="1"/>
</dbReference>